<protein>
    <recommendedName>
        <fullName evidence="3">Transposase</fullName>
    </recommendedName>
</protein>
<evidence type="ECO:0000313" key="2">
    <source>
        <dbReference type="Proteomes" id="UP000469440"/>
    </source>
</evidence>
<accession>A0A6N8I4Q5</accession>
<evidence type="ECO:0000313" key="1">
    <source>
        <dbReference type="EMBL" id="MVB12747.1"/>
    </source>
</evidence>
<proteinExistence type="predicted"/>
<gene>
    <name evidence="1" type="ORF">CAFE_34910</name>
</gene>
<evidence type="ECO:0008006" key="3">
    <source>
        <dbReference type="Google" id="ProtNLM"/>
    </source>
</evidence>
<comment type="caution">
    <text evidence="1">The sequence shown here is derived from an EMBL/GenBank/DDBJ whole genome shotgun (WGS) entry which is preliminary data.</text>
</comment>
<organism evidence="1 2">
    <name type="scientific">Caproicibacter fermentans</name>
    <dbReference type="NCBI Taxonomy" id="2576756"/>
    <lineage>
        <taxon>Bacteria</taxon>
        <taxon>Bacillati</taxon>
        <taxon>Bacillota</taxon>
        <taxon>Clostridia</taxon>
        <taxon>Eubacteriales</taxon>
        <taxon>Acutalibacteraceae</taxon>
        <taxon>Caproicibacter</taxon>
    </lineage>
</organism>
<dbReference type="EMBL" id="VWXL01000102">
    <property type="protein sequence ID" value="MVB12747.1"/>
    <property type="molecule type" value="Genomic_DNA"/>
</dbReference>
<dbReference type="Proteomes" id="UP000469440">
    <property type="component" value="Unassembled WGS sequence"/>
</dbReference>
<reference evidence="1 2" key="1">
    <citation type="submission" date="2019-09" db="EMBL/GenBank/DDBJ databases">
        <title>Genome sequence of Clostridium sp. EA1.</title>
        <authorList>
            <person name="Poehlein A."/>
            <person name="Bengelsdorf F.R."/>
            <person name="Daniel R."/>
        </authorList>
    </citation>
    <scope>NUCLEOTIDE SEQUENCE [LARGE SCALE GENOMIC DNA]</scope>
    <source>
        <strain evidence="1 2">EA1</strain>
    </source>
</reference>
<sequence length="80" mass="8957">MHILPPGFMKIRHYGLLGNRNKNAKLKVCKQLTHTPIILKEKASTLDLIRKILGKDISKCPVCGCDRLHHYMGLSPPAIA</sequence>
<name>A0A6N8I4Q5_9FIRM</name>
<keyword evidence="2" id="KW-1185">Reference proteome</keyword>
<dbReference type="AlphaFoldDB" id="A0A6N8I4Q5"/>